<organism evidence="2 3">
    <name type="scientific">Paenibacillus popilliae ATCC 14706</name>
    <dbReference type="NCBI Taxonomy" id="1212764"/>
    <lineage>
        <taxon>Bacteria</taxon>
        <taxon>Bacillati</taxon>
        <taxon>Bacillota</taxon>
        <taxon>Bacilli</taxon>
        <taxon>Bacillales</taxon>
        <taxon>Paenibacillaceae</taxon>
        <taxon>Paenibacillus</taxon>
    </lineage>
</organism>
<reference evidence="2 3" key="1">
    <citation type="submission" date="2012-10" db="EMBL/GenBank/DDBJ databases">
        <title>Draft Genome Sequence of Paenibacillus popilliae ATCC 14706T.</title>
        <authorList>
            <person name="Iiyama K."/>
            <person name="Mori K."/>
            <person name="Mon H."/>
            <person name="Chieda Y."/>
            <person name="Lee J.M."/>
            <person name="Kusakabe T."/>
            <person name="Tashiro K."/>
            <person name="Asano S."/>
            <person name="Yasunaga-Aoki C."/>
            <person name="Shimizu S."/>
        </authorList>
    </citation>
    <scope>NUCLEOTIDE SEQUENCE [LARGE SCALE GENOMIC DNA]</scope>
    <source>
        <strain evidence="2 3">ATCC 14706</strain>
    </source>
</reference>
<name>M9LCM5_PAEPP</name>
<feature type="compositionally biased region" description="Polar residues" evidence="1">
    <location>
        <begin position="154"/>
        <end position="165"/>
    </location>
</feature>
<gene>
    <name evidence="2" type="ORF">PPOP_3317</name>
</gene>
<dbReference type="NCBIfam" id="TIGR01443">
    <property type="entry name" value="intein_Cterm"/>
    <property type="match status" value="1"/>
</dbReference>
<dbReference type="RefSeq" id="WP_006287696.1">
    <property type="nucleotide sequence ID" value="NZ_BALG01000285.1"/>
</dbReference>
<sequence length="172" mass="19179">WNGFLFKLWRVGRCLGTFGCKIEHFSLAKNKHPFWVHGQGWVEARDLKVGDLLQSPEGKPYPIDRIEMMNNSTSAYNFEVEGVHNYFVTESEIWTHNVIGSIVKAIVQVFTKNTAKNAAKHVAKNATKSAAKNVVKNSGKSTSAGKVSRGTGNGAQNIAQYQNWRNGRKKIS</sequence>
<feature type="non-terminal residue" evidence="2">
    <location>
        <position position="1"/>
    </location>
</feature>
<proteinExistence type="predicted"/>
<dbReference type="SUPFAM" id="SSF51294">
    <property type="entry name" value="Hedgehog/intein (Hint) domain"/>
    <property type="match status" value="1"/>
</dbReference>
<evidence type="ECO:0008006" key="4">
    <source>
        <dbReference type="Google" id="ProtNLM"/>
    </source>
</evidence>
<evidence type="ECO:0000313" key="2">
    <source>
        <dbReference type="EMBL" id="GAC43917.1"/>
    </source>
</evidence>
<evidence type="ECO:0000313" key="3">
    <source>
        <dbReference type="Proteomes" id="UP000029453"/>
    </source>
</evidence>
<feature type="region of interest" description="Disordered" evidence="1">
    <location>
        <begin position="130"/>
        <end position="172"/>
    </location>
</feature>
<feature type="compositionally biased region" description="Polar residues" evidence="1">
    <location>
        <begin position="135"/>
        <end position="145"/>
    </location>
</feature>
<comment type="caution">
    <text evidence="2">The sequence shown here is derived from an EMBL/GenBank/DDBJ whole genome shotgun (WGS) entry which is preliminary data.</text>
</comment>
<dbReference type="Pfam" id="PF07591">
    <property type="entry name" value="PT-HINT"/>
    <property type="match status" value="1"/>
</dbReference>
<dbReference type="Proteomes" id="UP000029453">
    <property type="component" value="Unassembled WGS sequence"/>
</dbReference>
<dbReference type="CDD" id="cd00081">
    <property type="entry name" value="Hint"/>
    <property type="match status" value="1"/>
</dbReference>
<keyword evidence="3" id="KW-1185">Reference proteome</keyword>
<dbReference type="InterPro" id="IPR036844">
    <property type="entry name" value="Hint_dom_sf"/>
</dbReference>
<accession>M9LCM5</accession>
<evidence type="ECO:0000256" key="1">
    <source>
        <dbReference type="SAM" id="MobiDB-lite"/>
    </source>
</evidence>
<dbReference type="InterPro" id="IPR030934">
    <property type="entry name" value="Intein_C"/>
</dbReference>
<dbReference type="EMBL" id="BALG01000285">
    <property type="protein sequence ID" value="GAC43917.1"/>
    <property type="molecule type" value="Genomic_DNA"/>
</dbReference>
<dbReference type="Gene3D" id="2.170.16.10">
    <property type="entry name" value="Hedgehog/Intein (Hint) domain"/>
    <property type="match status" value="1"/>
</dbReference>
<protein>
    <recommendedName>
        <fullName evidence="4">Intein C-terminal splicing domain-containing protein</fullName>
    </recommendedName>
</protein>
<dbReference type="AlphaFoldDB" id="M9LCM5"/>